<dbReference type="Proteomes" id="UP000311919">
    <property type="component" value="Unassembled WGS sequence"/>
</dbReference>
<organism evidence="1 2">
    <name type="scientific">Schistosoma japonicum</name>
    <name type="common">Blood fluke</name>
    <dbReference type="NCBI Taxonomy" id="6182"/>
    <lineage>
        <taxon>Eukaryota</taxon>
        <taxon>Metazoa</taxon>
        <taxon>Spiralia</taxon>
        <taxon>Lophotrochozoa</taxon>
        <taxon>Platyhelminthes</taxon>
        <taxon>Trematoda</taxon>
        <taxon>Digenea</taxon>
        <taxon>Strigeidida</taxon>
        <taxon>Schistosomatoidea</taxon>
        <taxon>Schistosomatidae</taxon>
        <taxon>Schistosoma</taxon>
    </lineage>
</organism>
<reference evidence="1 2" key="1">
    <citation type="submission" date="2019-03" db="EMBL/GenBank/DDBJ databases">
        <title>An improved genome assembly of the fluke Schistosoma japonicum.</title>
        <authorList>
            <person name="Hu W."/>
            <person name="Luo F."/>
            <person name="Yin M."/>
            <person name="Mo X."/>
            <person name="Sun C."/>
            <person name="Wu Q."/>
            <person name="Zhu B."/>
            <person name="Xiang M."/>
            <person name="Wang J."/>
            <person name="Wang Y."/>
            <person name="Zhang T."/>
            <person name="Xu B."/>
            <person name="Zheng H."/>
            <person name="Feng Z."/>
        </authorList>
    </citation>
    <scope>NUCLEOTIDE SEQUENCE [LARGE SCALE GENOMIC DNA]</scope>
    <source>
        <strain evidence="1">HuSjv2</strain>
        <tissue evidence="1">Worms</tissue>
    </source>
</reference>
<keyword evidence="2" id="KW-1185">Reference proteome</keyword>
<accession>A0A4Z2CK63</accession>
<evidence type="ECO:0000313" key="2">
    <source>
        <dbReference type="Proteomes" id="UP000311919"/>
    </source>
</evidence>
<proteinExistence type="predicted"/>
<evidence type="ECO:0000313" key="1">
    <source>
        <dbReference type="EMBL" id="TNN04602.1"/>
    </source>
</evidence>
<protein>
    <submittedName>
        <fullName evidence="1">Uncharacterized protein</fullName>
    </submittedName>
</protein>
<dbReference type="AlphaFoldDB" id="A0A4Z2CK63"/>
<comment type="caution">
    <text evidence="1">The sequence shown here is derived from an EMBL/GenBank/DDBJ whole genome shotgun (WGS) entry which is preliminary data.</text>
</comment>
<gene>
    <name evidence="1" type="ORF">EWB00_001071</name>
</gene>
<name>A0A4Z2CK63_SCHJA</name>
<dbReference type="EMBL" id="SKCS01001331">
    <property type="protein sequence ID" value="TNN04602.1"/>
    <property type="molecule type" value="Genomic_DNA"/>
</dbReference>
<sequence>MVLLYKRVLSVWKCLPPGAGAPSQAQGGGKFSWLGSAKQQFVRGCSVCLAKPPCFSESIKALHHEKEREKKANGKVKELDRLGGNSRWVPCWPGFIAMKEGKGKYPETHGKCSI</sequence>